<dbReference type="InterPro" id="IPR019734">
    <property type="entry name" value="TPR_rpt"/>
</dbReference>
<name>A0A6J5ND42_9CAUD</name>
<feature type="repeat" description="TPR" evidence="1">
    <location>
        <begin position="225"/>
        <end position="258"/>
    </location>
</feature>
<dbReference type="SUPFAM" id="SSF53448">
    <property type="entry name" value="Nucleotide-diphospho-sugar transferases"/>
    <property type="match status" value="1"/>
</dbReference>
<proteinExistence type="predicted"/>
<evidence type="ECO:0000313" key="3">
    <source>
        <dbReference type="EMBL" id="CAB4155796.1"/>
    </source>
</evidence>
<sequence length="359" mass="41391">MKIAVYAISKNEEQFVERFCESAKDADIILIADTGSTDGTVERARACGATVHDICIAPWRFDLARNAALAVVPRDVDICISLDLDELLEPGWREEIERVWTEGTTRLRYMFDWGCGISFFYEKIHARKGYMWHHPCHEYPVPDGRIEEVWAQTDFLIAVHKPDPTKSRSQYMDLLELSVREDPQCPRNAFYYARELSFNARWQEAIDACKAYLALPRATWMNERCYAYRVMGRCYSELGQHREAEKAFHAAAGEAPDTREPWCELAMLAYRECRWEECFAFSMRALRIKDRLKVYTCDPVVWGSQAHDLASLSAWHLGMTDICIEQARIAVDLEPENERLRANLDFVTATPGSDMMAAE</sequence>
<dbReference type="Gene3D" id="1.25.40.10">
    <property type="entry name" value="Tetratricopeptide repeat domain"/>
    <property type="match status" value="1"/>
</dbReference>
<accession>A0A6J5ND42</accession>
<dbReference type="InterPro" id="IPR011990">
    <property type="entry name" value="TPR-like_helical_dom_sf"/>
</dbReference>
<evidence type="ECO:0000313" key="4">
    <source>
        <dbReference type="EMBL" id="CAB4196258.1"/>
    </source>
</evidence>
<dbReference type="PROSITE" id="PS50005">
    <property type="entry name" value="TPR"/>
    <property type="match status" value="1"/>
</dbReference>
<dbReference type="InterPro" id="IPR001173">
    <property type="entry name" value="Glyco_trans_2-like"/>
</dbReference>
<protein>
    <recommendedName>
        <fullName evidence="2">Glycosyltransferase 2-like domain-containing protein</fullName>
    </recommendedName>
</protein>
<dbReference type="Pfam" id="PF00535">
    <property type="entry name" value="Glycos_transf_2"/>
    <property type="match status" value="1"/>
</dbReference>
<dbReference type="Gene3D" id="3.90.550.10">
    <property type="entry name" value="Spore Coat Polysaccharide Biosynthesis Protein SpsA, Chain A"/>
    <property type="match status" value="1"/>
</dbReference>
<dbReference type="EMBL" id="LR796638">
    <property type="protein sequence ID" value="CAB4155796.1"/>
    <property type="molecule type" value="Genomic_DNA"/>
</dbReference>
<evidence type="ECO:0000313" key="6">
    <source>
        <dbReference type="EMBL" id="CAB5226819.1"/>
    </source>
</evidence>
<dbReference type="EMBL" id="LR797248">
    <property type="protein sequence ID" value="CAB4196258.1"/>
    <property type="molecule type" value="Genomic_DNA"/>
</dbReference>
<dbReference type="EMBL" id="LR798366">
    <property type="protein sequence ID" value="CAB5226819.1"/>
    <property type="molecule type" value="Genomic_DNA"/>
</dbReference>
<evidence type="ECO:0000259" key="2">
    <source>
        <dbReference type="Pfam" id="PF00535"/>
    </source>
</evidence>
<keyword evidence="1" id="KW-0802">TPR repeat</keyword>
<evidence type="ECO:0000256" key="1">
    <source>
        <dbReference type="PROSITE-ProRule" id="PRU00339"/>
    </source>
</evidence>
<evidence type="ECO:0000313" key="5">
    <source>
        <dbReference type="EMBL" id="CAB4211030.1"/>
    </source>
</evidence>
<dbReference type="InterPro" id="IPR029044">
    <property type="entry name" value="Nucleotide-diphossugar_trans"/>
</dbReference>
<reference evidence="3" key="1">
    <citation type="submission" date="2020-04" db="EMBL/GenBank/DDBJ databases">
        <authorList>
            <person name="Chiriac C."/>
            <person name="Salcher M."/>
            <person name="Ghai R."/>
            <person name="Kavagutti S V."/>
        </authorList>
    </citation>
    <scope>NUCLEOTIDE SEQUENCE</scope>
</reference>
<dbReference type="SUPFAM" id="SSF48452">
    <property type="entry name" value="TPR-like"/>
    <property type="match status" value="1"/>
</dbReference>
<dbReference type="EMBL" id="LR797366">
    <property type="protein sequence ID" value="CAB4211030.1"/>
    <property type="molecule type" value="Genomic_DNA"/>
</dbReference>
<organism evidence="3">
    <name type="scientific">uncultured Caudovirales phage</name>
    <dbReference type="NCBI Taxonomy" id="2100421"/>
    <lineage>
        <taxon>Viruses</taxon>
        <taxon>Duplodnaviria</taxon>
        <taxon>Heunggongvirae</taxon>
        <taxon>Uroviricota</taxon>
        <taxon>Caudoviricetes</taxon>
        <taxon>Peduoviridae</taxon>
        <taxon>Maltschvirus</taxon>
        <taxon>Maltschvirus maltsch</taxon>
    </lineage>
</organism>
<gene>
    <name evidence="4" type="ORF">UFOVP1303_68</name>
    <name evidence="5" type="ORF">UFOVP1417_67</name>
    <name evidence="6" type="ORF">UFOVP1517_44</name>
    <name evidence="3" type="ORF">UFOVP664_20</name>
</gene>
<feature type="domain" description="Glycosyltransferase 2-like" evidence="2">
    <location>
        <begin position="8"/>
        <end position="98"/>
    </location>
</feature>